<sequence>MRRFHHPAVPIVLMILLLDSIGFGIVLPVLPGLVVHLGHVSLTEATRIAGYMLVAYAIAQFFAGPILGNLGDKYGRRPILLFCVIGFGIDYLLMAAAPTLAWLFVGRTIAGIAGATYGPANAVLADVTPPEKRGATFGLMGAAFGLGFIIGPALGGLLAGFGTRTPFVVAAALAGVNAIWIAMQLPETLSAEKRRQFRWREANIIGTFKPLFHAGGATPLLVAALLWQLGHFVYPATWAFWAELAHGWTAAQIGWSLAAAGLAMAIVQAGLTGKIIARVGEAKAVLIGMTVGGLSFLAYVFAEQNWTIYTIIFVSALQGLVWPSLNALLSRMTDASHQGALQGGMASISSIASIIGPLAMTQALAFGAERGQPGGAFLLAFTLVLIALLTVVFGVVRKVQAAPEPA</sequence>
<feature type="transmembrane region" description="Helical" evidence="6">
    <location>
        <begin position="376"/>
        <end position="396"/>
    </location>
</feature>
<feature type="transmembrane region" description="Helical" evidence="6">
    <location>
        <begin position="48"/>
        <end position="67"/>
    </location>
</feature>
<name>A0ABT0RIL4_9SPHN</name>
<dbReference type="SUPFAM" id="SSF103473">
    <property type="entry name" value="MFS general substrate transporter"/>
    <property type="match status" value="1"/>
</dbReference>
<evidence type="ECO:0000256" key="5">
    <source>
        <dbReference type="ARBA" id="ARBA00023136"/>
    </source>
</evidence>
<evidence type="ECO:0000256" key="6">
    <source>
        <dbReference type="SAM" id="Phobius"/>
    </source>
</evidence>
<feature type="transmembrane region" description="Helical" evidence="6">
    <location>
        <begin position="79"/>
        <end position="98"/>
    </location>
</feature>
<dbReference type="InterPro" id="IPR011701">
    <property type="entry name" value="MFS"/>
</dbReference>
<evidence type="ECO:0000256" key="4">
    <source>
        <dbReference type="ARBA" id="ARBA00022989"/>
    </source>
</evidence>
<dbReference type="RefSeq" id="WP_249846412.1">
    <property type="nucleotide sequence ID" value="NZ_JAMGBD010000001.1"/>
</dbReference>
<feature type="transmembrane region" description="Helical" evidence="6">
    <location>
        <begin position="167"/>
        <end position="189"/>
    </location>
</feature>
<protein>
    <submittedName>
        <fullName evidence="8">MFS transporter</fullName>
    </submittedName>
</protein>
<dbReference type="PROSITE" id="PS50850">
    <property type="entry name" value="MFS"/>
    <property type="match status" value="1"/>
</dbReference>
<dbReference type="Gene3D" id="1.20.1250.20">
    <property type="entry name" value="MFS general substrate transporter like domains"/>
    <property type="match status" value="1"/>
</dbReference>
<evidence type="ECO:0000313" key="9">
    <source>
        <dbReference type="Proteomes" id="UP001165363"/>
    </source>
</evidence>
<proteinExistence type="predicted"/>
<gene>
    <name evidence="8" type="ORF">LZ536_00790</name>
</gene>
<evidence type="ECO:0000256" key="2">
    <source>
        <dbReference type="ARBA" id="ARBA00022448"/>
    </source>
</evidence>
<evidence type="ECO:0000313" key="8">
    <source>
        <dbReference type="EMBL" id="MCL6682442.1"/>
    </source>
</evidence>
<keyword evidence="5 6" id="KW-0472">Membrane</keyword>
<keyword evidence="2" id="KW-0813">Transport</keyword>
<keyword evidence="9" id="KW-1185">Reference proteome</keyword>
<feature type="transmembrane region" description="Helical" evidence="6">
    <location>
        <begin position="284"/>
        <end position="302"/>
    </location>
</feature>
<feature type="transmembrane region" description="Helical" evidence="6">
    <location>
        <begin position="12"/>
        <end position="36"/>
    </location>
</feature>
<dbReference type="PRINTS" id="PR01035">
    <property type="entry name" value="TCRTETA"/>
</dbReference>
<comment type="subcellular location">
    <subcellularLocation>
        <location evidence="1">Membrane</location>
        <topology evidence="1">Multi-pass membrane protein</topology>
    </subcellularLocation>
</comment>
<dbReference type="Pfam" id="PF07690">
    <property type="entry name" value="MFS_1"/>
    <property type="match status" value="1"/>
</dbReference>
<evidence type="ECO:0000256" key="1">
    <source>
        <dbReference type="ARBA" id="ARBA00004141"/>
    </source>
</evidence>
<dbReference type="EMBL" id="JAMGBD010000001">
    <property type="protein sequence ID" value="MCL6682442.1"/>
    <property type="molecule type" value="Genomic_DNA"/>
</dbReference>
<evidence type="ECO:0000256" key="3">
    <source>
        <dbReference type="ARBA" id="ARBA00022692"/>
    </source>
</evidence>
<organism evidence="8 9">
    <name type="scientific">Sphingomonas alba</name>
    <dbReference type="NCBI Taxonomy" id="2908208"/>
    <lineage>
        <taxon>Bacteria</taxon>
        <taxon>Pseudomonadati</taxon>
        <taxon>Pseudomonadota</taxon>
        <taxon>Alphaproteobacteria</taxon>
        <taxon>Sphingomonadales</taxon>
        <taxon>Sphingomonadaceae</taxon>
        <taxon>Sphingomonas</taxon>
    </lineage>
</organism>
<dbReference type="PANTHER" id="PTHR23504:SF15">
    <property type="entry name" value="MAJOR FACILITATOR SUPERFAMILY (MFS) PROFILE DOMAIN-CONTAINING PROTEIN"/>
    <property type="match status" value="1"/>
</dbReference>
<keyword evidence="3 6" id="KW-0812">Transmembrane</keyword>
<evidence type="ECO:0000259" key="7">
    <source>
        <dbReference type="PROSITE" id="PS50850"/>
    </source>
</evidence>
<dbReference type="PANTHER" id="PTHR23504">
    <property type="entry name" value="MAJOR FACILITATOR SUPERFAMILY DOMAIN-CONTAINING PROTEIN 10"/>
    <property type="match status" value="1"/>
</dbReference>
<accession>A0ABT0RIL4</accession>
<feature type="transmembrane region" description="Helical" evidence="6">
    <location>
        <begin position="137"/>
        <end position="161"/>
    </location>
</feature>
<feature type="transmembrane region" description="Helical" evidence="6">
    <location>
        <begin position="308"/>
        <end position="329"/>
    </location>
</feature>
<dbReference type="InterPro" id="IPR036259">
    <property type="entry name" value="MFS_trans_sf"/>
</dbReference>
<feature type="transmembrane region" description="Helical" evidence="6">
    <location>
        <begin position="341"/>
        <end position="364"/>
    </location>
</feature>
<dbReference type="InterPro" id="IPR001958">
    <property type="entry name" value="Tet-R_TetA/multi-R_MdtG-like"/>
</dbReference>
<feature type="transmembrane region" description="Helical" evidence="6">
    <location>
        <begin position="250"/>
        <end position="272"/>
    </location>
</feature>
<dbReference type="InterPro" id="IPR020846">
    <property type="entry name" value="MFS_dom"/>
</dbReference>
<comment type="caution">
    <text evidence="8">The sequence shown here is derived from an EMBL/GenBank/DDBJ whole genome shotgun (WGS) entry which is preliminary data.</text>
</comment>
<reference evidence="8" key="1">
    <citation type="submission" date="2022-05" db="EMBL/GenBank/DDBJ databases">
        <authorList>
            <person name="Jo J.-H."/>
            <person name="Im W.-T."/>
        </authorList>
    </citation>
    <scope>NUCLEOTIDE SEQUENCE</scope>
    <source>
        <strain evidence="8">SE158</strain>
    </source>
</reference>
<feature type="transmembrane region" description="Helical" evidence="6">
    <location>
        <begin position="210"/>
        <end position="230"/>
    </location>
</feature>
<dbReference type="Proteomes" id="UP001165363">
    <property type="component" value="Unassembled WGS sequence"/>
</dbReference>
<feature type="domain" description="Major facilitator superfamily (MFS) profile" evidence="7">
    <location>
        <begin position="8"/>
        <end position="399"/>
    </location>
</feature>
<keyword evidence="4 6" id="KW-1133">Transmembrane helix</keyword>
<feature type="transmembrane region" description="Helical" evidence="6">
    <location>
        <begin position="104"/>
        <end position="125"/>
    </location>
</feature>